<sequence>MFGLRRSVRGLVAWALNHLSVVLIRLRSSKFGDTSRLAKQEARHRLGRAGLVLALSPTIHYTFQIDYRSARLRDMFHTITDSLTALKLIHKSLASAEQETNKG</sequence>
<reference evidence="1" key="1">
    <citation type="journal article" date="2020" name="Stud. Mycol.">
        <title>101 Dothideomycetes genomes: a test case for predicting lifestyles and emergence of pathogens.</title>
        <authorList>
            <person name="Haridas S."/>
            <person name="Albert R."/>
            <person name="Binder M."/>
            <person name="Bloem J."/>
            <person name="Labutti K."/>
            <person name="Salamov A."/>
            <person name="Andreopoulos B."/>
            <person name="Baker S."/>
            <person name="Barry K."/>
            <person name="Bills G."/>
            <person name="Bluhm B."/>
            <person name="Cannon C."/>
            <person name="Castanera R."/>
            <person name="Culley D."/>
            <person name="Daum C."/>
            <person name="Ezra D."/>
            <person name="Gonzalez J."/>
            <person name="Henrissat B."/>
            <person name="Kuo A."/>
            <person name="Liang C."/>
            <person name="Lipzen A."/>
            <person name="Lutzoni F."/>
            <person name="Magnuson J."/>
            <person name="Mondo S."/>
            <person name="Nolan M."/>
            <person name="Ohm R."/>
            <person name="Pangilinan J."/>
            <person name="Park H.-J."/>
            <person name="Ramirez L."/>
            <person name="Alfaro M."/>
            <person name="Sun H."/>
            <person name="Tritt A."/>
            <person name="Yoshinaga Y."/>
            <person name="Zwiers L.-H."/>
            <person name="Turgeon B."/>
            <person name="Goodwin S."/>
            <person name="Spatafora J."/>
            <person name="Crous P."/>
            <person name="Grigoriev I."/>
        </authorList>
    </citation>
    <scope>NUCLEOTIDE SEQUENCE</scope>
    <source>
        <strain evidence="1">CBS 116435</strain>
    </source>
</reference>
<gene>
    <name evidence="1" type="ORF">K431DRAFT_35393</name>
</gene>
<comment type="caution">
    <text evidence="1">The sequence shown here is derived from an EMBL/GenBank/DDBJ whole genome shotgun (WGS) entry which is preliminary data.</text>
</comment>
<name>A0A9P4PZZ9_9PEZI</name>
<protein>
    <submittedName>
        <fullName evidence="1">Uncharacterized protein</fullName>
    </submittedName>
</protein>
<accession>A0A9P4PZZ9</accession>
<organism evidence="1 2">
    <name type="scientific">Polychaeton citri CBS 116435</name>
    <dbReference type="NCBI Taxonomy" id="1314669"/>
    <lineage>
        <taxon>Eukaryota</taxon>
        <taxon>Fungi</taxon>
        <taxon>Dikarya</taxon>
        <taxon>Ascomycota</taxon>
        <taxon>Pezizomycotina</taxon>
        <taxon>Dothideomycetes</taxon>
        <taxon>Dothideomycetidae</taxon>
        <taxon>Capnodiales</taxon>
        <taxon>Capnodiaceae</taxon>
        <taxon>Polychaeton</taxon>
    </lineage>
</organism>
<evidence type="ECO:0000313" key="2">
    <source>
        <dbReference type="Proteomes" id="UP000799441"/>
    </source>
</evidence>
<evidence type="ECO:0000313" key="1">
    <source>
        <dbReference type="EMBL" id="KAF2715986.1"/>
    </source>
</evidence>
<proteinExistence type="predicted"/>
<keyword evidence="2" id="KW-1185">Reference proteome</keyword>
<dbReference type="Proteomes" id="UP000799441">
    <property type="component" value="Unassembled WGS sequence"/>
</dbReference>
<dbReference type="EMBL" id="MU003910">
    <property type="protein sequence ID" value="KAF2715986.1"/>
    <property type="molecule type" value="Genomic_DNA"/>
</dbReference>
<dbReference type="AlphaFoldDB" id="A0A9P4PZZ9"/>